<dbReference type="RefSeq" id="WP_052348557.1">
    <property type="nucleotide sequence ID" value="NZ_DF820490.1"/>
</dbReference>
<protein>
    <recommendedName>
        <fullName evidence="4">DUF4176 domain-containing protein</fullName>
    </recommendedName>
</protein>
<gene>
    <name evidence="2" type="ORF">WOSG25_070080</name>
</gene>
<feature type="compositionally biased region" description="Acidic residues" evidence="1">
    <location>
        <begin position="100"/>
        <end position="109"/>
    </location>
</feature>
<dbReference type="InterPro" id="IPR025233">
    <property type="entry name" value="DUF4176"/>
</dbReference>
<reference evidence="3" key="1">
    <citation type="journal article" date="2014" name="Genome Announc.">
        <title>Draft genome sequence of Weissella oryzae SG25T, isolated from fermented rice grains.</title>
        <authorList>
            <person name="Tanizawa Y."/>
            <person name="Fujisawa T."/>
            <person name="Mochizuki T."/>
            <person name="Kaminuma E."/>
            <person name="Suzuki Y."/>
            <person name="Nakamura Y."/>
            <person name="Tohno M."/>
        </authorList>
    </citation>
    <scope>NUCLEOTIDE SEQUENCE [LARGE SCALE GENOMIC DNA]</scope>
    <source>
        <strain evidence="3">DSM 25784 / JCM 18191 / LMG 30913 / SG25</strain>
    </source>
</reference>
<feature type="region of interest" description="Disordered" evidence="1">
    <location>
        <begin position="96"/>
        <end position="123"/>
    </location>
</feature>
<sequence>MNNLPNGAIVKLKGVENNLLIVARLPLVEQNGETVYFDYQAAVLPQGISTEKGIFFNSDDINYVIFPGLAGNDTVEYNQGVQDWLKNNTEFKRGIIGEDTNSDDLDDDKAETNNEVETGPFGF</sequence>
<dbReference type="Proteomes" id="UP000030643">
    <property type="component" value="Unassembled WGS sequence"/>
</dbReference>
<evidence type="ECO:0000256" key="1">
    <source>
        <dbReference type="SAM" id="MobiDB-lite"/>
    </source>
</evidence>
<keyword evidence="3" id="KW-1185">Reference proteome</keyword>
<dbReference type="OrthoDB" id="5124454at2"/>
<evidence type="ECO:0000313" key="2">
    <source>
        <dbReference type="EMBL" id="GAK31031.1"/>
    </source>
</evidence>
<dbReference type="EMBL" id="DF820490">
    <property type="protein sequence ID" value="GAK31031.1"/>
    <property type="molecule type" value="Genomic_DNA"/>
</dbReference>
<organism evidence="2 3">
    <name type="scientific">Weissella oryzae (strain DSM 25784 / JCM 18191 / LMG 30913 / SG25)</name>
    <dbReference type="NCBI Taxonomy" id="1329250"/>
    <lineage>
        <taxon>Bacteria</taxon>
        <taxon>Bacillati</taxon>
        <taxon>Bacillota</taxon>
        <taxon>Bacilli</taxon>
        <taxon>Lactobacillales</taxon>
        <taxon>Lactobacillaceae</taxon>
        <taxon>Weissella</taxon>
    </lineage>
</organism>
<evidence type="ECO:0008006" key="4">
    <source>
        <dbReference type="Google" id="ProtNLM"/>
    </source>
</evidence>
<dbReference type="AlphaFoldDB" id="A0A069D0Z8"/>
<proteinExistence type="predicted"/>
<dbReference type="Pfam" id="PF13780">
    <property type="entry name" value="DUF4176"/>
    <property type="match status" value="1"/>
</dbReference>
<name>A0A069D0Z8_WEIOS</name>
<dbReference type="eggNOG" id="COG4495">
    <property type="taxonomic scope" value="Bacteria"/>
</dbReference>
<evidence type="ECO:0000313" key="3">
    <source>
        <dbReference type="Proteomes" id="UP000030643"/>
    </source>
</evidence>
<accession>A0A069D0Z8</accession>